<dbReference type="InterPro" id="IPR035094">
    <property type="entry name" value="EgtD"/>
</dbReference>
<comment type="caution">
    <text evidence="4">The sequence shown here is derived from an EMBL/GenBank/DDBJ whole genome shotgun (WGS) entry which is preliminary data.</text>
</comment>
<proteinExistence type="predicted"/>
<dbReference type="PANTHER" id="PTHR43397:SF1">
    <property type="entry name" value="ERGOTHIONEINE BIOSYNTHESIS PROTEIN 1"/>
    <property type="match status" value="1"/>
</dbReference>
<feature type="domain" description="Histidine-specific methyltransferase SAM-dependent" evidence="3">
    <location>
        <begin position="21"/>
        <end position="316"/>
    </location>
</feature>
<keyword evidence="1 4" id="KW-0489">Methyltransferase</keyword>
<dbReference type="EMBL" id="JBGUBD010000001">
    <property type="protein sequence ID" value="MFA9477058.1"/>
    <property type="molecule type" value="Genomic_DNA"/>
</dbReference>
<dbReference type="InterPro" id="IPR029063">
    <property type="entry name" value="SAM-dependent_MTases_sf"/>
</dbReference>
<dbReference type="InterPro" id="IPR051128">
    <property type="entry name" value="EgtD_Methyltrsf_superfamily"/>
</dbReference>
<gene>
    <name evidence="4" type="primary">egtD</name>
    <name evidence="4" type="ORF">ACERK3_02000</name>
</gene>
<dbReference type="Gene3D" id="3.40.50.150">
    <property type="entry name" value="Vaccinia Virus protein VP39"/>
    <property type="match status" value="1"/>
</dbReference>
<evidence type="ECO:0000313" key="4">
    <source>
        <dbReference type="EMBL" id="MFA9477058.1"/>
    </source>
</evidence>
<dbReference type="InterPro" id="IPR017804">
    <property type="entry name" value="MeTrfase_EgtD-like"/>
</dbReference>
<dbReference type="NCBIfam" id="TIGR03438">
    <property type="entry name" value="egtD_ergothio"/>
    <property type="match status" value="1"/>
</dbReference>
<dbReference type="GO" id="GO:0032259">
    <property type="term" value="P:methylation"/>
    <property type="evidence" value="ECO:0007669"/>
    <property type="project" value="UniProtKB-KW"/>
</dbReference>
<dbReference type="EC" id="2.1.1.44" evidence="4"/>
<dbReference type="InterPro" id="IPR019257">
    <property type="entry name" value="MeTrfase_dom"/>
</dbReference>
<evidence type="ECO:0000259" key="3">
    <source>
        <dbReference type="Pfam" id="PF10017"/>
    </source>
</evidence>
<sequence length="318" mass="35147">MPQLPLLDLEPQADDVVGECTAAMRASPRQLPCKFFYDRRGSQLFDRICELPEYYPTRTELAILHEHAPAMAARLGPRCLLIELGSGSSVKVRKLLDELVDPVGYMPIDISREHLLDAAGQIADAYPELDVQPICADYAQPMTLPEPTQPPQRRVAYFPGSTIGNLHPDEARRFLARVAGMVQQGGGLLIGVDLRKEPAVLEAAYNDAAGVTAAFNLNLLHRINREVGAGIDVDAFEHQAVWNGEASRVEMHLVARSDQHVALNGDTFHITVGESIRTECSYKHTLASFASLASEAFEVVDVWTDARQWFSVQYLEAK</sequence>
<dbReference type="SUPFAM" id="SSF53335">
    <property type="entry name" value="S-adenosyl-L-methionine-dependent methyltransferases"/>
    <property type="match status" value="1"/>
</dbReference>
<organism evidence="4 5">
    <name type="scientific">Natronomicrosphaera hydrolytica</name>
    <dbReference type="NCBI Taxonomy" id="3242702"/>
    <lineage>
        <taxon>Bacteria</taxon>
        <taxon>Pseudomonadati</taxon>
        <taxon>Planctomycetota</taxon>
        <taxon>Phycisphaerae</taxon>
        <taxon>Phycisphaerales</taxon>
        <taxon>Phycisphaeraceae</taxon>
        <taxon>Natronomicrosphaera</taxon>
    </lineage>
</organism>
<dbReference type="GO" id="GO:0052706">
    <property type="term" value="F:L-histidine N(alpha)-methyltransferase activity"/>
    <property type="evidence" value="ECO:0007669"/>
    <property type="project" value="UniProtKB-EC"/>
</dbReference>
<dbReference type="PANTHER" id="PTHR43397">
    <property type="entry name" value="ERGOTHIONEINE BIOSYNTHESIS PROTEIN 1"/>
    <property type="match status" value="1"/>
</dbReference>
<reference evidence="4 5" key="1">
    <citation type="submission" date="2024-08" db="EMBL/GenBank/DDBJ databases">
        <title>Whole-genome sequencing of halo(alkali)philic microorganisms from hypersaline lakes.</title>
        <authorList>
            <person name="Sorokin D.Y."/>
            <person name="Merkel A.Y."/>
            <person name="Messina E."/>
            <person name="Yakimov M."/>
        </authorList>
    </citation>
    <scope>NUCLEOTIDE SEQUENCE [LARGE SCALE GENOMIC DNA]</scope>
    <source>
        <strain evidence="4 5">AB-hyl4</strain>
    </source>
</reference>
<evidence type="ECO:0000256" key="1">
    <source>
        <dbReference type="ARBA" id="ARBA00022603"/>
    </source>
</evidence>
<evidence type="ECO:0000256" key="2">
    <source>
        <dbReference type="ARBA" id="ARBA00022679"/>
    </source>
</evidence>
<protein>
    <submittedName>
        <fullName evidence="4">L-histidine N(Alpha)-methyltransferase</fullName>
        <ecNumber evidence="4">2.1.1.44</ecNumber>
    </submittedName>
</protein>
<dbReference type="Pfam" id="PF10017">
    <property type="entry name" value="Methyltransf_33"/>
    <property type="match status" value="1"/>
</dbReference>
<dbReference type="RefSeq" id="WP_425343980.1">
    <property type="nucleotide sequence ID" value="NZ_JBGUBD010000001.1"/>
</dbReference>
<evidence type="ECO:0000313" key="5">
    <source>
        <dbReference type="Proteomes" id="UP001575105"/>
    </source>
</evidence>
<keyword evidence="2 4" id="KW-0808">Transferase</keyword>
<dbReference type="PIRSF" id="PIRSF018005">
    <property type="entry name" value="UCP018005"/>
    <property type="match status" value="1"/>
</dbReference>
<name>A0ABV4U0C9_9BACT</name>
<accession>A0ABV4U0C9</accession>
<keyword evidence="5" id="KW-1185">Reference proteome</keyword>
<dbReference type="Proteomes" id="UP001575105">
    <property type="component" value="Unassembled WGS sequence"/>
</dbReference>